<organism evidence="2 3">
    <name type="scientific">Calidithermus roseus</name>
    <dbReference type="NCBI Taxonomy" id="1644118"/>
    <lineage>
        <taxon>Bacteria</taxon>
        <taxon>Thermotogati</taxon>
        <taxon>Deinococcota</taxon>
        <taxon>Deinococci</taxon>
        <taxon>Thermales</taxon>
        <taxon>Thermaceae</taxon>
        <taxon>Calidithermus</taxon>
    </lineage>
</organism>
<dbReference type="PANTHER" id="PTHR43245">
    <property type="entry name" value="BIFUNCTIONAL POLYMYXIN RESISTANCE PROTEIN ARNA"/>
    <property type="match status" value="1"/>
</dbReference>
<dbReference type="GO" id="GO:0003978">
    <property type="term" value="F:UDP-glucose 4-epimerase activity"/>
    <property type="evidence" value="ECO:0007669"/>
    <property type="project" value="UniProtKB-EC"/>
</dbReference>
<dbReference type="Proteomes" id="UP000265341">
    <property type="component" value="Unassembled WGS sequence"/>
</dbReference>
<dbReference type="SUPFAM" id="SSF51735">
    <property type="entry name" value="NAD(P)-binding Rossmann-fold domains"/>
    <property type="match status" value="1"/>
</dbReference>
<dbReference type="EMBL" id="QWLA01000064">
    <property type="protein sequence ID" value="RIH84034.1"/>
    <property type="molecule type" value="Genomic_DNA"/>
</dbReference>
<evidence type="ECO:0000313" key="3">
    <source>
        <dbReference type="Proteomes" id="UP000265341"/>
    </source>
</evidence>
<accession>A0A399EH99</accession>
<reference evidence="2 3" key="1">
    <citation type="submission" date="2018-08" db="EMBL/GenBank/DDBJ databases">
        <title>Meiothermus roseus NBRC 110900 genome sequencing project.</title>
        <authorList>
            <person name="Da Costa M.S."/>
            <person name="Albuquerque L."/>
            <person name="Raposo P."/>
            <person name="Froufe H.J.C."/>
            <person name="Barroso C.S."/>
            <person name="Egas C."/>
        </authorList>
    </citation>
    <scope>NUCLEOTIDE SEQUENCE [LARGE SCALE GENOMIC DNA]</scope>
    <source>
        <strain evidence="2 3">NBRC 110900</strain>
    </source>
</reference>
<feature type="domain" description="NAD-dependent epimerase/dehydratase" evidence="1">
    <location>
        <begin position="3"/>
        <end position="235"/>
    </location>
</feature>
<keyword evidence="3" id="KW-1185">Reference proteome</keyword>
<evidence type="ECO:0000313" key="2">
    <source>
        <dbReference type="EMBL" id="RIH84034.1"/>
    </source>
</evidence>
<sequence>MKILVTGYNGYIGSVMVPFLQNAGHEVVGLDSFLYEGCHFSEEPAAIPSIRVDVRQVEPEHLVGFDAVIALAALSNDPLGNLNAQTTYAINHYGVVRTAKAAKKAGVKRFLFASSCSLYGAGPQDFLDESAPFNPVTPYGESKIRCEFDLIPLADENFSPTFMRCATAYGFSQRLRSDLVVNDLTGLAYLTGQIAMKSDGMPWRPFVHIEDISRAFLAALEAPRERVHLEALNVGQTSENYRVREVAQMVAEVVPGSEATFSDGAEPDIRNYRVNCDKIKAVLPEFKPVWTVRKGIEQLYDEYRRNPSLTLESFKSSRFMRIKRIKELQAEGKLDEELYWKETVQS</sequence>
<comment type="caution">
    <text evidence="2">The sequence shown here is derived from an EMBL/GenBank/DDBJ whole genome shotgun (WGS) entry which is preliminary data.</text>
</comment>
<dbReference type="Pfam" id="PF01370">
    <property type="entry name" value="Epimerase"/>
    <property type="match status" value="1"/>
</dbReference>
<name>A0A399EH99_9DEIN</name>
<dbReference type="InterPro" id="IPR050177">
    <property type="entry name" value="Lipid_A_modif_metabolic_enz"/>
</dbReference>
<gene>
    <name evidence="2" type="primary">galE_2</name>
    <name evidence="2" type="ORF">Mrose_02800</name>
</gene>
<dbReference type="CDD" id="cd08946">
    <property type="entry name" value="SDR_e"/>
    <property type="match status" value="1"/>
</dbReference>
<dbReference type="PANTHER" id="PTHR43245:SF23">
    <property type="entry name" value="NAD(P)-BINDING DOMAIN-CONTAINING PROTEIN"/>
    <property type="match status" value="1"/>
</dbReference>
<keyword evidence="2" id="KW-0413">Isomerase</keyword>
<proteinExistence type="predicted"/>
<dbReference type="OrthoDB" id="9811743at2"/>
<evidence type="ECO:0000259" key="1">
    <source>
        <dbReference type="Pfam" id="PF01370"/>
    </source>
</evidence>
<dbReference type="InterPro" id="IPR036291">
    <property type="entry name" value="NAD(P)-bd_dom_sf"/>
</dbReference>
<dbReference type="InterPro" id="IPR001509">
    <property type="entry name" value="Epimerase_deHydtase"/>
</dbReference>
<dbReference type="AlphaFoldDB" id="A0A399EH99"/>
<dbReference type="EC" id="5.1.3.2" evidence="2"/>
<dbReference type="Gene3D" id="3.40.50.720">
    <property type="entry name" value="NAD(P)-binding Rossmann-like Domain"/>
    <property type="match status" value="1"/>
</dbReference>
<protein>
    <submittedName>
        <fullName evidence="2">UDP-glucose 4-epimerase</fullName>
        <ecNumber evidence="2">5.1.3.2</ecNumber>
    </submittedName>
</protein>
<dbReference type="RefSeq" id="WP_119279305.1">
    <property type="nucleotide sequence ID" value="NZ_QWLA01000064.1"/>
</dbReference>